<dbReference type="AlphaFoldDB" id="A0A3D9BRC0"/>
<gene>
    <name evidence="2" type="ORF">DRV84_10400</name>
</gene>
<dbReference type="PANTHER" id="PTHR42964">
    <property type="entry name" value="ENOYL-COA HYDRATASE"/>
    <property type="match status" value="1"/>
</dbReference>
<accession>A0A3D9BRC0</accession>
<comment type="similarity">
    <text evidence="1">Belongs to the enoyl-CoA hydratase/isomerase family.</text>
</comment>
<dbReference type="GO" id="GO:0003824">
    <property type="term" value="F:catalytic activity"/>
    <property type="evidence" value="ECO:0007669"/>
    <property type="project" value="UniProtKB-ARBA"/>
</dbReference>
<organism evidence="2 3">
    <name type="scientific">Rhodosalinus sediminis</name>
    <dbReference type="NCBI Taxonomy" id="1940533"/>
    <lineage>
        <taxon>Bacteria</taxon>
        <taxon>Pseudomonadati</taxon>
        <taxon>Pseudomonadota</taxon>
        <taxon>Alphaproteobacteria</taxon>
        <taxon>Rhodobacterales</taxon>
        <taxon>Paracoccaceae</taxon>
        <taxon>Rhodosalinus</taxon>
    </lineage>
</organism>
<proteinExistence type="inferred from homology"/>
<dbReference type="InterPro" id="IPR014748">
    <property type="entry name" value="Enoyl-CoA_hydra_C"/>
</dbReference>
<protein>
    <submittedName>
        <fullName evidence="2">Enoyl-CoA hydratase</fullName>
    </submittedName>
</protein>
<evidence type="ECO:0000256" key="1">
    <source>
        <dbReference type="ARBA" id="ARBA00005254"/>
    </source>
</evidence>
<dbReference type="InterPro" id="IPR029045">
    <property type="entry name" value="ClpP/crotonase-like_dom_sf"/>
</dbReference>
<dbReference type="GO" id="GO:0008300">
    <property type="term" value="P:isoprenoid catabolic process"/>
    <property type="evidence" value="ECO:0007669"/>
    <property type="project" value="TreeGrafter"/>
</dbReference>
<dbReference type="Pfam" id="PF00378">
    <property type="entry name" value="ECH_1"/>
    <property type="match status" value="1"/>
</dbReference>
<sequence>MVYAPRDGTRASRTLPATPTLDLEEGDGWLAIWLNGPEDGNLLTARRVADLARVCETLALRPDIRGVSFRGRGGRFCAGGDLSMLRAAASGDVEREALIRASRTTGALMRRVATLPQLTVMIVEGEAVAGGCGLVAAGDIVVARQDATFAFSETQLGIVPAQIAPVVMSRLGSRIARRLLLLGGRLSAEEAARAGLADVVVPDGPALEAELDALRAQARLCAPGAVSATKRLLMDLPGLFPDEQLDMAAQVFADQLDSAEGREGLESFFGKRPPDWTQDA</sequence>
<dbReference type="OrthoDB" id="9795613at2"/>
<dbReference type="RefSeq" id="WP_115980173.1">
    <property type="nucleotide sequence ID" value="NZ_QOHR01000014.1"/>
</dbReference>
<dbReference type="Gene3D" id="1.10.12.10">
    <property type="entry name" value="Lyase 2-enoyl-coa Hydratase, Chain A, domain 2"/>
    <property type="match status" value="1"/>
</dbReference>
<dbReference type="InterPro" id="IPR001753">
    <property type="entry name" value="Enoyl-CoA_hydra/iso"/>
</dbReference>
<dbReference type="CDD" id="cd06558">
    <property type="entry name" value="crotonase-like"/>
    <property type="match status" value="1"/>
</dbReference>
<dbReference type="Proteomes" id="UP000257131">
    <property type="component" value="Unassembled WGS sequence"/>
</dbReference>
<dbReference type="PANTHER" id="PTHR42964:SF1">
    <property type="entry name" value="POLYKETIDE BIOSYNTHESIS ENOYL-COA HYDRATASE PKSH-RELATED"/>
    <property type="match status" value="1"/>
</dbReference>
<evidence type="ECO:0000313" key="2">
    <source>
        <dbReference type="EMBL" id="REC56027.1"/>
    </source>
</evidence>
<comment type="caution">
    <text evidence="2">The sequence shown here is derived from an EMBL/GenBank/DDBJ whole genome shotgun (WGS) entry which is preliminary data.</text>
</comment>
<name>A0A3D9BRC0_9RHOB</name>
<dbReference type="InterPro" id="IPR051683">
    <property type="entry name" value="Enoyl-CoA_Hydratase/Isomerase"/>
</dbReference>
<reference evidence="2 3" key="1">
    <citation type="journal article" date="2017" name="Int. J. Syst. Evol. Microbiol.">
        <title>Rhodosalinus sediminis gen. nov., sp. nov., isolated from marine saltern.</title>
        <authorList>
            <person name="Guo L.Y."/>
            <person name="Ling S.K."/>
            <person name="Li C.M."/>
            <person name="Chen G.J."/>
            <person name="Du Z.J."/>
        </authorList>
    </citation>
    <scope>NUCLEOTIDE SEQUENCE [LARGE SCALE GENOMIC DNA]</scope>
    <source>
        <strain evidence="2 3">WDN1C137</strain>
    </source>
</reference>
<dbReference type="EMBL" id="QOHR01000014">
    <property type="protein sequence ID" value="REC56027.1"/>
    <property type="molecule type" value="Genomic_DNA"/>
</dbReference>
<dbReference type="Gene3D" id="3.90.226.10">
    <property type="entry name" value="2-enoyl-CoA Hydratase, Chain A, domain 1"/>
    <property type="match status" value="1"/>
</dbReference>
<dbReference type="SUPFAM" id="SSF52096">
    <property type="entry name" value="ClpP/crotonase"/>
    <property type="match status" value="1"/>
</dbReference>
<keyword evidence="3" id="KW-1185">Reference proteome</keyword>
<evidence type="ECO:0000313" key="3">
    <source>
        <dbReference type="Proteomes" id="UP000257131"/>
    </source>
</evidence>